<keyword evidence="4" id="KW-0233">DNA recombination</keyword>
<dbReference type="STRING" id="526226.Gbro_2284"/>
<dbReference type="EMBL" id="CP001802">
    <property type="protein sequence ID" value="ACY21529.1"/>
    <property type="molecule type" value="Genomic_DNA"/>
</dbReference>
<sequence length="190" mass="20353">MWLGYARAGAGENTLEAQIDTLTEAGVEQARIYTDPASGIPLLRSRPGLEALLDYARPGDTTVVVGIDRLGRTAGEVLATTRQMTLRGIGLRSLREGLDSGDPTGRMIIGLLASLAELDAELDRTRRRANTGSRAGHGASVGRPRVLDDEQVALARRRRAEGEPVPEIAAALGVSRATLYRILAETRSVR</sequence>
<dbReference type="Pfam" id="PF02796">
    <property type="entry name" value="HTH_7"/>
    <property type="match status" value="1"/>
</dbReference>
<dbReference type="InterPro" id="IPR036162">
    <property type="entry name" value="Resolvase-like_N_sf"/>
</dbReference>
<gene>
    <name evidence="6" type="ordered locus">Gbro_2284</name>
</gene>
<evidence type="ECO:0000256" key="3">
    <source>
        <dbReference type="ARBA" id="ARBA00023125"/>
    </source>
</evidence>
<comment type="similarity">
    <text evidence="1">Belongs to the site-specific recombinase resolvase family.</text>
</comment>
<accession>D0LCK8</accession>
<keyword evidence="7" id="KW-1185">Reference proteome</keyword>
<dbReference type="CDD" id="cd03768">
    <property type="entry name" value="SR_ResInv"/>
    <property type="match status" value="1"/>
</dbReference>
<dbReference type="InterPro" id="IPR050639">
    <property type="entry name" value="SSR_resolvase"/>
</dbReference>
<dbReference type="Proteomes" id="UP000001219">
    <property type="component" value="Chromosome"/>
</dbReference>
<dbReference type="SMART" id="SM00857">
    <property type="entry name" value="Resolvase"/>
    <property type="match status" value="1"/>
</dbReference>
<dbReference type="RefSeq" id="WP_012834084.1">
    <property type="nucleotide sequence ID" value="NC_013441.1"/>
</dbReference>
<dbReference type="AlphaFoldDB" id="D0LCK8"/>
<evidence type="ECO:0000313" key="6">
    <source>
        <dbReference type="EMBL" id="ACY21529.1"/>
    </source>
</evidence>
<dbReference type="InterPro" id="IPR006118">
    <property type="entry name" value="Recombinase_CS"/>
</dbReference>
<dbReference type="SUPFAM" id="SSF53041">
    <property type="entry name" value="Resolvase-like"/>
    <property type="match status" value="1"/>
</dbReference>
<reference evidence="7" key="1">
    <citation type="submission" date="2009-10" db="EMBL/GenBank/DDBJ databases">
        <title>The complete chromosome of Gordonia bronchialis DSM 43247.</title>
        <authorList>
            <consortium name="US DOE Joint Genome Institute (JGI-PGF)"/>
            <person name="Lucas S."/>
            <person name="Copeland A."/>
            <person name="Lapidus A."/>
            <person name="Glavina del Rio T."/>
            <person name="Dalin E."/>
            <person name="Tice H."/>
            <person name="Bruce D."/>
            <person name="Goodwin L."/>
            <person name="Pitluck S."/>
            <person name="Kyrpides N."/>
            <person name="Mavromatis K."/>
            <person name="Ivanova N."/>
            <person name="Ovchinnikova G."/>
            <person name="Saunders E."/>
            <person name="Brettin T."/>
            <person name="Detter J.C."/>
            <person name="Han C."/>
            <person name="Larimer F."/>
            <person name="Land M."/>
            <person name="Hauser L."/>
            <person name="Markowitz V."/>
            <person name="Cheng J.-F."/>
            <person name="Hugenholtz P."/>
            <person name="Woyke T."/>
            <person name="Wu D."/>
            <person name="Jando M."/>
            <person name="Schneider S."/>
            <person name="Goeker M."/>
            <person name="Klenk H.-P."/>
            <person name="Eisen J.A."/>
        </authorList>
    </citation>
    <scope>NUCLEOTIDE SEQUENCE [LARGE SCALE GENOMIC DNA]</scope>
    <source>
        <strain evidence="7">ATCC 25592 / DSM 43247 / BCRC 13721 / JCM 3198 / KCTC 3076 / NBRC 16047 / NCTC 10667</strain>
    </source>
</reference>
<evidence type="ECO:0000259" key="5">
    <source>
        <dbReference type="PROSITE" id="PS51736"/>
    </source>
</evidence>
<keyword evidence="2" id="KW-0229">DNA integration</keyword>
<dbReference type="CDD" id="cd00569">
    <property type="entry name" value="HTH_Hin_like"/>
    <property type="match status" value="1"/>
</dbReference>
<dbReference type="PROSITE" id="PS00398">
    <property type="entry name" value="RECOMBINASES_2"/>
    <property type="match status" value="1"/>
</dbReference>
<dbReference type="PANTHER" id="PTHR30461:SF26">
    <property type="entry name" value="RESOLVASE HOMOLOG YNEB"/>
    <property type="match status" value="1"/>
</dbReference>
<dbReference type="GO" id="GO:0003677">
    <property type="term" value="F:DNA binding"/>
    <property type="evidence" value="ECO:0007669"/>
    <property type="project" value="UniProtKB-KW"/>
</dbReference>
<dbReference type="GO" id="GO:0000150">
    <property type="term" value="F:DNA strand exchange activity"/>
    <property type="evidence" value="ECO:0007669"/>
    <property type="project" value="InterPro"/>
</dbReference>
<dbReference type="SUPFAM" id="SSF46689">
    <property type="entry name" value="Homeodomain-like"/>
    <property type="match status" value="1"/>
</dbReference>
<dbReference type="PROSITE" id="PS51736">
    <property type="entry name" value="RECOMBINASES_3"/>
    <property type="match status" value="1"/>
</dbReference>
<dbReference type="InterPro" id="IPR006119">
    <property type="entry name" value="Resolv_N"/>
</dbReference>
<protein>
    <submittedName>
        <fullName evidence="6">Resolvase domain protein</fullName>
    </submittedName>
</protein>
<organism evidence="6 7">
    <name type="scientific">Gordonia bronchialis (strain ATCC 25592 / DSM 43247 / BCRC 13721 / JCM 3198 / KCTC 3076 / NBRC 16047 / NCTC 10667)</name>
    <name type="common">Rhodococcus bronchialis</name>
    <dbReference type="NCBI Taxonomy" id="526226"/>
    <lineage>
        <taxon>Bacteria</taxon>
        <taxon>Bacillati</taxon>
        <taxon>Actinomycetota</taxon>
        <taxon>Actinomycetes</taxon>
        <taxon>Mycobacteriales</taxon>
        <taxon>Gordoniaceae</taxon>
        <taxon>Gordonia</taxon>
    </lineage>
</organism>
<keyword evidence="3" id="KW-0238">DNA-binding</keyword>
<evidence type="ECO:0000256" key="4">
    <source>
        <dbReference type="ARBA" id="ARBA00023172"/>
    </source>
</evidence>
<dbReference type="PANTHER" id="PTHR30461">
    <property type="entry name" value="DNA-INVERTASE FROM LAMBDOID PROPHAGE"/>
    <property type="match status" value="1"/>
</dbReference>
<reference evidence="6 7" key="2">
    <citation type="journal article" date="2010" name="Stand. Genomic Sci.">
        <title>Complete genome sequence of Gordonia bronchialis type strain (3410).</title>
        <authorList>
            <person name="Ivanova N."/>
            <person name="Sikorski J."/>
            <person name="Jando M."/>
            <person name="Lapidus A."/>
            <person name="Nolan M."/>
            <person name="Lucas S."/>
            <person name="Del Rio T.G."/>
            <person name="Tice H."/>
            <person name="Copeland A."/>
            <person name="Cheng J.F."/>
            <person name="Chen F."/>
            <person name="Bruce D."/>
            <person name="Goodwin L."/>
            <person name="Pitluck S."/>
            <person name="Mavromatis K."/>
            <person name="Ovchinnikova G."/>
            <person name="Pati A."/>
            <person name="Chen A."/>
            <person name="Palaniappan K."/>
            <person name="Land M."/>
            <person name="Hauser L."/>
            <person name="Chang Y.J."/>
            <person name="Jeffries C.D."/>
            <person name="Chain P."/>
            <person name="Saunders E."/>
            <person name="Han C."/>
            <person name="Detter J.C."/>
            <person name="Brettin T."/>
            <person name="Rohde M."/>
            <person name="Goker M."/>
            <person name="Bristow J."/>
            <person name="Eisen J.A."/>
            <person name="Markowitz V."/>
            <person name="Hugenholtz P."/>
            <person name="Klenk H.P."/>
            <person name="Kyrpides N.C."/>
        </authorList>
    </citation>
    <scope>NUCLEOTIDE SEQUENCE [LARGE SCALE GENOMIC DNA]</scope>
    <source>
        <strain evidence="7">ATCC 25592 / DSM 43247 / BCRC 13721 / JCM 3198 / KCTC 3076 / NBRC 16047 / NCTC 10667</strain>
    </source>
</reference>
<dbReference type="InterPro" id="IPR009057">
    <property type="entry name" value="Homeodomain-like_sf"/>
</dbReference>
<feature type="domain" description="Resolvase/invertase-type recombinase catalytic" evidence="5">
    <location>
        <begin position="1"/>
        <end position="138"/>
    </location>
</feature>
<dbReference type="HOGENOM" id="CLU_010686_8_0_11"/>
<dbReference type="Pfam" id="PF00239">
    <property type="entry name" value="Resolvase"/>
    <property type="match status" value="1"/>
</dbReference>
<dbReference type="Gene3D" id="3.40.50.1390">
    <property type="entry name" value="Resolvase, N-terminal catalytic domain"/>
    <property type="match status" value="1"/>
</dbReference>
<dbReference type="Gene3D" id="1.10.10.60">
    <property type="entry name" value="Homeodomain-like"/>
    <property type="match status" value="1"/>
</dbReference>
<dbReference type="KEGG" id="gbr:Gbro_2284"/>
<name>D0LCK8_GORB4</name>
<dbReference type="InterPro" id="IPR006120">
    <property type="entry name" value="Resolvase_HTH_dom"/>
</dbReference>
<evidence type="ECO:0000313" key="7">
    <source>
        <dbReference type="Proteomes" id="UP000001219"/>
    </source>
</evidence>
<evidence type="ECO:0000256" key="2">
    <source>
        <dbReference type="ARBA" id="ARBA00022908"/>
    </source>
</evidence>
<evidence type="ECO:0000256" key="1">
    <source>
        <dbReference type="ARBA" id="ARBA00009913"/>
    </source>
</evidence>
<dbReference type="eggNOG" id="COG1961">
    <property type="taxonomic scope" value="Bacteria"/>
</dbReference>
<proteinExistence type="inferred from homology"/>
<dbReference type="GO" id="GO:0015074">
    <property type="term" value="P:DNA integration"/>
    <property type="evidence" value="ECO:0007669"/>
    <property type="project" value="UniProtKB-KW"/>
</dbReference>
<dbReference type="OrthoDB" id="3405463at2"/>